<dbReference type="GO" id="GO:0008540">
    <property type="term" value="C:proteasome regulatory particle, base subcomplex"/>
    <property type="evidence" value="ECO:0007669"/>
    <property type="project" value="UniProtKB-ARBA"/>
</dbReference>
<proteinExistence type="inferred from homology"/>
<evidence type="ECO:0000313" key="14">
    <source>
        <dbReference type="Proteomes" id="UP001280581"/>
    </source>
</evidence>
<reference evidence="13 14" key="1">
    <citation type="submission" date="2021-02" db="EMBL/GenBank/DDBJ databases">
        <title>Genome assembly of Pseudopithomyces chartarum.</title>
        <authorList>
            <person name="Jauregui R."/>
            <person name="Singh J."/>
            <person name="Voisey C."/>
        </authorList>
    </citation>
    <scope>NUCLEOTIDE SEQUENCE [LARGE SCALE GENOMIC DNA]</scope>
    <source>
        <strain evidence="13 14">AGR01</strain>
    </source>
</reference>
<feature type="domain" description="AAA+ ATPase" evidence="12">
    <location>
        <begin position="882"/>
        <end position="1021"/>
    </location>
</feature>
<dbReference type="Pfam" id="PF16450">
    <property type="entry name" value="Prot_ATP_ID_OB_C"/>
    <property type="match status" value="1"/>
</dbReference>
<dbReference type="PROSITE" id="PS00674">
    <property type="entry name" value="AAA"/>
    <property type="match status" value="1"/>
</dbReference>
<evidence type="ECO:0000256" key="9">
    <source>
        <dbReference type="ARBA" id="ARBA00024661"/>
    </source>
</evidence>
<evidence type="ECO:0000256" key="6">
    <source>
        <dbReference type="ARBA" id="ARBA00022840"/>
    </source>
</evidence>
<keyword evidence="6" id="KW-0067">ATP-binding</keyword>
<keyword evidence="14" id="KW-1185">Reference proteome</keyword>
<dbReference type="GO" id="GO:0016887">
    <property type="term" value="F:ATP hydrolysis activity"/>
    <property type="evidence" value="ECO:0007669"/>
    <property type="project" value="InterPro"/>
</dbReference>
<evidence type="ECO:0000256" key="3">
    <source>
        <dbReference type="ARBA" id="ARBA00006914"/>
    </source>
</evidence>
<evidence type="ECO:0000256" key="11">
    <source>
        <dbReference type="SAM" id="Coils"/>
    </source>
</evidence>
<sequence length="1105" mass="125328">MTSCTRTYASTEFTELSRLQKNIAALTKPRIPRIFARLQKPKRDRDVHPFQKYEARNKLFVKFETLIEEIIETRPLVKDQLCSVCEKYEWIVPPGADDLRLNAQTEGYTGYRGLSGSGKVFDNDGSEKQPLKPVWLAEELPSVDQPLSVLNGFQYTMHYQQQEKIEVRIKQPHSDIWQEAGTIEMKSEVKDGSGEESHEQSLIWESTNLSRKKLVNSSWVRTVDIDYALRYLWVDSLCIIQDDRAEKHDQISLMHEIYTAAYATIVQHSGCDANAGLPGVREGSRSLIATKTHVGNKILIAKANYATPKVLSSSIHSTRGWCLQEVLLSTRCLHFFNKHLTFVCGEEWAQDWNVQYSNQDPHTRIGSGELSRVSHRLWQMNPFSLTRTDDGMERDAESIRWLRYFDIYGRIVTNYTIRSLSFESDTLPAFQGLGGAITRLNHARFHFGMPSNCFDLALLWINLGPYQRRASRKAQVVPSWSWAAWTGQSTYNLCDLSGEPSHPYLINSFIQRFYVHEDQGSVVINTQELKTSHFRSCTPYYDARRAVTDPPPDPRLVENLPHGCLHFWAEECPMDQFSITTKQAIAFIETNTKLRCGVLALPAKLQDNVSALSDTQFSFILLSETAKVLPHWLFGTGGTILNTRMAATTVRMEDFDHSTGYHDGKQYRAAWMFNVLLIKRTAAVMADAAVENPHNTVPPHKKQLPSSIPNFDTLEGFSTEGSDDYSTFKKLQRQLEYIHLQEEYIKDEQRSLKRELVRAQEEIKRIQSVPLVIGQFMEAIDQNTGIVQSSTGSNYVVRILSTLDRELLKPSSSVALHRHSNALVDILPPEADSSIAMLGQDEKPDVTYADVGGLDMQKQEIREAVELPLTHFDLYKQIGIDPPRGVLLYGPPGTGKTMLVKAVANSTTASFIRVVGSEFVQKYLGEGPRMVRDVFRMARENSPSIIFIDEIDAIATKRFDAQTGADREVQRILLELLNQMDGFDQTSNVKVIMATNRADTLDPALLRPGRLDRKIEFPSLRDRRERRLIFGTIASKMSLSPEVDLDSLIVRNDPLSGAVIAAIMQEAGLRAVRKNRYNIIQSDLEEAYTSQVKGATEADKFDFYK</sequence>
<keyword evidence="7" id="KW-0647">Proteasome</keyword>
<dbReference type="InterPro" id="IPR012340">
    <property type="entry name" value="NA-bd_OB-fold"/>
</dbReference>
<evidence type="ECO:0000259" key="12">
    <source>
        <dbReference type="SMART" id="SM00382"/>
    </source>
</evidence>
<dbReference type="Pfam" id="PF00004">
    <property type="entry name" value="AAA"/>
    <property type="match status" value="1"/>
</dbReference>
<evidence type="ECO:0000256" key="10">
    <source>
        <dbReference type="ARBA" id="ARBA00068703"/>
    </source>
</evidence>
<dbReference type="Gene3D" id="1.10.8.60">
    <property type="match status" value="1"/>
</dbReference>
<accession>A0AAN6LXV0</accession>
<evidence type="ECO:0000256" key="2">
    <source>
        <dbReference type="ARBA" id="ARBA00004496"/>
    </source>
</evidence>
<dbReference type="InterPro" id="IPR032501">
    <property type="entry name" value="Prot_ATP_ID_OB_2nd"/>
</dbReference>
<dbReference type="Gene3D" id="3.40.50.300">
    <property type="entry name" value="P-loop containing nucleotide triphosphate hydrolases"/>
    <property type="match status" value="1"/>
</dbReference>
<dbReference type="PANTHER" id="PTHR23073">
    <property type="entry name" value="26S PROTEASOME REGULATORY SUBUNIT"/>
    <property type="match status" value="1"/>
</dbReference>
<dbReference type="GO" id="GO:0005634">
    <property type="term" value="C:nucleus"/>
    <property type="evidence" value="ECO:0007669"/>
    <property type="project" value="UniProtKB-SubCell"/>
</dbReference>
<comment type="caution">
    <text evidence="13">The sequence shown here is derived from an EMBL/GenBank/DDBJ whole genome shotgun (WGS) entry which is preliminary data.</text>
</comment>
<keyword evidence="4" id="KW-0963">Cytoplasm</keyword>
<dbReference type="Pfam" id="PF06985">
    <property type="entry name" value="HET"/>
    <property type="match status" value="1"/>
</dbReference>
<keyword evidence="8" id="KW-0539">Nucleus</keyword>
<evidence type="ECO:0000313" key="13">
    <source>
        <dbReference type="EMBL" id="KAK3207674.1"/>
    </source>
</evidence>
<dbReference type="Gene3D" id="2.40.50.140">
    <property type="entry name" value="Nucleic acid-binding proteins"/>
    <property type="match status" value="1"/>
</dbReference>
<feature type="coiled-coil region" evidence="11">
    <location>
        <begin position="742"/>
        <end position="769"/>
    </location>
</feature>
<comment type="subcellular location">
    <subcellularLocation>
        <location evidence="2">Cytoplasm</location>
    </subcellularLocation>
    <subcellularLocation>
        <location evidence="1">Nucleus</location>
    </subcellularLocation>
</comment>
<dbReference type="InterPro" id="IPR027417">
    <property type="entry name" value="P-loop_NTPase"/>
</dbReference>
<evidence type="ECO:0000256" key="5">
    <source>
        <dbReference type="ARBA" id="ARBA00022741"/>
    </source>
</evidence>
<dbReference type="InterPro" id="IPR050221">
    <property type="entry name" value="26S_Proteasome_ATPase"/>
</dbReference>
<dbReference type="InterPro" id="IPR003593">
    <property type="entry name" value="AAA+_ATPase"/>
</dbReference>
<dbReference type="FunFam" id="2.40.50.140:FF:000049">
    <property type="entry name" value="26S protease regulatory subunit 6B"/>
    <property type="match status" value="1"/>
</dbReference>
<name>A0AAN6LXV0_9PLEO</name>
<dbReference type="SUPFAM" id="SSF52540">
    <property type="entry name" value="P-loop containing nucleoside triphosphate hydrolases"/>
    <property type="match status" value="1"/>
</dbReference>
<evidence type="ECO:0000256" key="1">
    <source>
        <dbReference type="ARBA" id="ARBA00004123"/>
    </source>
</evidence>
<dbReference type="InterPro" id="IPR003960">
    <property type="entry name" value="ATPase_AAA_CS"/>
</dbReference>
<dbReference type="GO" id="GO:0005737">
    <property type="term" value="C:cytoplasm"/>
    <property type="evidence" value="ECO:0007669"/>
    <property type="project" value="UniProtKB-SubCell"/>
</dbReference>
<evidence type="ECO:0000256" key="7">
    <source>
        <dbReference type="ARBA" id="ARBA00022942"/>
    </source>
</evidence>
<evidence type="ECO:0000256" key="8">
    <source>
        <dbReference type="ARBA" id="ARBA00023242"/>
    </source>
</evidence>
<dbReference type="CDD" id="cd19502">
    <property type="entry name" value="RecA-like_PAN_like"/>
    <property type="match status" value="1"/>
</dbReference>
<dbReference type="FunFam" id="1.10.8.60:FF:000020">
    <property type="entry name" value="26S protease regulatory subunit 6B"/>
    <property type="match status" value="1"/>
</dbReference>
<dbReference type="InterPro" id="IPR010730">
    <property type="entry name" value="HET"/>
</dbReference>
<dbReference type="Proteomes" id="UP001280581">
    <property type="component" value="Unassembled WGS sequence"/>
</dbReference>
<dbReference type="EMBL" id="WVTA01000009">
    <property type="protein sequence ID" value="KAK3207674.1"/>
    <property type="molecule type" value="Genomic_DNA"/>
</dbReference>
<dbReference type="FunFam" id="3.40.50.300:FF:000033">
    <property type="entry name" value="26S protease regulatory subunit 6B"/>
    <property type="match status" value="1"/>
</dbReference>
<dbReference type="InterPro" id="IPR003959">
    <property type="entry name" value="ATPase_AAA_core"/>
</dbReference>
<protein>
    <recommendedName>
        <fullName evidence="10">26S proteasome regulatory subunit 6B homolog</fullName>
    </recommendedName>
</protein>
<gene>
    <name evidence="13" type="ORF">GRF29_103g1735557</name>
</gene>
<keyword evidence="11" id="KW-0175">Coiled coil</keyword>
<evidence type="ECO:0000256" key="4">
    <source>
        <dbReference type="ARBA" id="ARBA00022490"/>
    </source>
</evidence>
<keyword evidence="5" id="KW-0547">Nucleotide-binding</keyword>
<comment type="function">
    <text evidence="9">The 26S proteasome is involved in the ATP-dependent degradation of ubiquitinated proteins. The regulatory (or ATPase) complex confers ATP dependency and substrate specificity to the 26S complex.</text>
</comment>
<dbReference type="GO" id="GO:0005524">
    <property type="term" value="F:ATP binding"/>
    <property type="evidence" value="ECO:0007669"/>
    <property type="project" value="UniProtKB-KW"/>
</dbReference>
<dbReference type="SMART" id="SM00382">
    <property type="entry name" value="AAA"/>
    <property type="match status" value="1"/>
</dbReference>
<dbReference type="AlphaFoldDB" id="A0AAN6LXV0"/>
<comment type="similarity">
    <text evidence="3">Belongs to the AAA ATPase family.</text>
</comment>
<organism evidence="13 14">
    <name type="scientific">Pseudopithomyces chartarum</name>
    <dbReference type="NCBI Taxonomy" id="1892770"/>
    <lineage>
        <taxon>Eukaryota</taxon>
        <taxon>Fungi</taxon>
        <taxon>Dikarya</taxon>
        <taxon>Ascomycota</taxon>
        <taxon>Pezizomycotina</taxon>
        <taxon>Dothideomycetes</taxon>
        <taxon>Pleosporomycetidae</taxon>
        <taxon>Pleosporales</taxon>
        <taxon>Massarineae</taxon>
        <taxon>Didymosphaeriaceae</taxon>
        <taxon>Pseudopithomyces</taxon>
    </lineage>
</organism>